<sequence length="85" mass="9082">MSGLASWGLGSAGPSADVVECSRAGCRADAAWRVEWRNPRIHTSDRVKTWTACDEHVGFLRDFLAGRDFPVRVAAIDAPVAGAIA</sequence>
<dbReference type="Proteomes" id="UP000032604">
    <property type="component" value="Chromosome"/>
</dbReference>
<dbReference type="HOGENOM" id="CLU_182353_0_0_11"/>
<dbReference type="RefSeq" id="WP_045528097.1">
    <property type="nucleotide sequence ID" value="NZ_CP011043.1"/>
</dbReference>
<dbReference type="OrthoDB" id="5193525at2"/>
<protein>
    <recommendedName>
        <fullName evidence="3">Acetone carboxylase</fullName>
    </recommendedName>
</protein>
<organism evidence="1 2">
    <name type="scientific">Clavibacter michiganensis subsp. insidiosus</name>
    <dbReference type="NCBI Taxonomy" id="33014"/>
    <lineage>
        <taxon>Bacteria</taxon>
        <taxon>Bacillati</taxon>
        <taxon>Actinomycetota</taxon>
        <taxon>Actinomycetes</taxon>
        <taxon>Micrococcales</taxon>
        <taxon>Microbacteriaceae</taxon>
        <taxon>Clavibacter</taxon>
    </lineage>
</organism>
<dbReference type="PATRIC" id="fig|33014.5.peg.1633"/>
<evidence type="ECO:0000313" key="1">
    <source>
        <dbReference type="EMBL" id="AJW79054.1"/>
    </source>
</evidence>
<name>A0A0D5CIE1_9MICO</name>
<reference evidence="1 2" key="1">
    <citation type="journal article" date="2015" name="Genome Announc.">
        <title>Complete Genome Sequence of Clavibacter michiganensis subsp. insidiosus R1-1 Using PacBio Single-Molecule Real-Time Technology.</title>
        <authorList>
            <person name="Lu Y."/>
            <person name="Samac D.A."/>
            <person name="Glazebrook J."/>
            <person name="Ishimaru C.A."/>
        </authorList>
    </citation>
    <scope>NUCLEOTIDE SEQUENCE [LARGE SCALE GENOMIC DNA]</scope>
    <source>
        <strain evidence="1 2">R1-1</strain>
    </source>
</reference>
<dbReference type="AlphaFoldDB" id="A0A0D5CIE1"/>
<dbReference type="KEGG" id="cmh:VO01_07855"/>
<dbReference type="EMBL" id="CP011043">
    <property type="protein sequence ID" value="AJW79054.1"/>
    <property type="molecule type" value="Genomic_DNA"/>
</dbReference>
<gene>
    <name evidence="1" type="ORF">VO01_07855</name>
</gene>
<accession>A0A0D5CIE1</accession>
<proteinExistence type="predicted"/>
<evidence type="ECO:0008006" key="3">
    <source>
        <dbReference type="Google" id="ProtNLM"/>
    </source>
</evidence>
<evidence type="ECO:0000313" key="2">
    <source>
        <dbReference type="Proteomes" id="UP000032604"/>
    </source>
</evidence>